<dbReference type="Proteomes" id="UP001226691">
    <property type="component" value="Unassembled WGS sequence"/>
</dbReference>
<accession>A0ABU0TZ00</accession>
<dbReference type="RefSeq" id="WP_307486744.1">
    <property type="nucleotide sequence ID" value="NZ_JAUTBF010000001.1"/>
</dbReference>
<proteinExistence type="predicted"/>
<organism evidence="1 2">
    <name type="scientific">Microbacterium trichothecenolyticum</name>
    <name type="common">Aureobacterium trichothecenolyticum</name>
    <dbReference type="NCBI Taxonomy" id="69370"/>
    <lineage>
        <taxon>Bacteria</taxon>
        <taxon>Bacillati</taxon>
        <taxon>Actinomycetota</taxon>
        <taxon>Actinomycetes</taxon>
        <taxon>Micrococcales</taxon>
        <taxon>Microbacteriaceae</taxon>
        <taxon>Microbacterium</taxon>
    </lineage>
</organism>
<dbReference type="InterPro" id="IPR043733">
    <property type="entry name" value="DUF5677"/>
</dbReference>
<evidence type="ECO:0000313" key="2">
    <source>
        <dbReference type="Proteomes" id="UP001226691"/>
    </source>
</evidence>
<gene>
    <name evidence="1" type="ORF">QE412_003455</name>
</gene>
<comment type="caution">
    <text evidence="1">The sequence shown here is derived from an EMBL/GenBank/DDBJ whole genome shotgun (WGS) entry which is preliminary data.</text>
</comment>
<dbReference type="Pfam" id="PF18928">
    <property type="entry name" value="DUF5677"/>
    <property type="match status" value="1"/>
</dbReference>
<sequence length="250" mass="28172">MSDKWPDGAVETQRLVTLWEQLSSRTFTPKDGMQPSNAVQVWTFAHHASRLSRAVLALHQAGHDLEAMPLIRQTMECAMNAAWLLLTDDGGAALSAVDTKSRRTMFTEVTNLGLADLTELRDQLDAEEARNTQTVTHTRSFEERCRAIAGGAQIYAMYRTLSLYSHATSSVADVYLRSDPEDAKNPYGVSLLWRGDWDGAEDWLRVQALMLLLSQIAADDAQDKPMHRTQLKKARQRLGVEWEIRRADNE</sequence>
<dbReference type="EMBL" id="JAUTBF010000001">
    <property type="protein sequence ID" value="MDQ1124882.1"/>
    <property type="molecule type" value="Genomic_DNA"/>
</dbReference>
<protein>
    <submittedName>
        <fullName evidence="1">Uncharacterized protein</fullName>
    </submittedName>
</protein>
<evidence type="ECO:0000313" key="1">
    <source>
        <dbReference type="EMBL" id="MDQ1124882.1"/>
    </source>
</evidence>
<reference evidence="1 2" key="1">
    <citation type="submission" date="2023-07" db="EMBL/GenBank/DDBJ databases">
        <title>Functional and genomic diversity of the sorghum phyllosphere microbiome.</title>
        <authorList>
            <person name="Shade A."/>
        </authorList>
    </citation>
    <scope>NUCLEOTIDE SEQUENCE [LARGE SCALE GENOMIC DNA]</scope>
    <source>
        <strain evidence="1 2">SORGH_AS_1207</strain>
    </source>
</reference>
<name>A0ABU0TZ00_MICTR</name>
<keyword evidence="2" id="KW-1185">Reference proteome</keyword>